<evidence type="ECO:0000256" key="1">
    <source>
        <dbReference type="SAM" id="Phobius"/>
    </source>
</evidence>
<sequence>MWTSMQYRRVVLGSAWYDLIVSAALVTPWSFAALHGVLVSMTQLFDLPGDLPPFAPAHVLMVNLMGSIVCVWAVLRIRDPQALYGRYDATGRFLFSAWMLYALLHGASAVLWVFLFFEVVWGLVQVLPVRDSSRASLCSHRSLKICGTLENL</sequence>
<keyword evidence="1" id="KW-1133">Transmembrane helix</keyword>
<feature type="transmembrane region" description="Helical" evidence="1">
    <location>
        <begin position="15"/>
        <end position="38"/>
    </location>
</feature>
<evidence type="ECO:0000313" key="3">
    <source>
        <dbReference type="Proteomes" id="UP000006692"/>
    </source>
</evidence>
<dbReference type="Proteomes" id="UP000006692">
    <property type="component" value="Chromosome"/>
</dbReference>
<name>F2KDP3_PSEBN</name>
<dbReference type="RefSeq" id="WP_003197500.1">
    <property type="nucleotide sequence ID" value="NC_015379.1"/>
</dbReference>
<dbReference type="HOGENOM" id="CLU_141677_0_0_6"/>
<proteinExistence type="predicted"/>
<reference evidence="2 3" key="1">
    <citation type="journal article" date="2011" name="J. Bacteriol.">
        <title>Complete genome sequence of a beneficial plant root-associated bacterium, Pseudomonas brassicacearum.</title>
        <authorList>
            <person name="Ortet P."/>
            <person name="Barakat M."/>
            <person name="Lalaouna D."/>
            <person name="Fochesato S."/>
            <person name="Barbe V."/>
            <person name="Vacherie B."/>
            <person name="Santaella C."/>
            <person name="Heulin T."/>
            <person name="Achouak W."/>
        </authorList>
    </citation>
    <scope>NUCLEOTIDE SEQUENCE [LARGE SCALE GENOMIC DNA]</scope>
    <source>
        <strain evidence="2 3">NFM421</strain>
    </source>
</reference>
<dbReference type="AlphaFoldDB" id="F2KDP3"/>
<accession>F2KDP3</accession>
<feature type="transmembrane region" description="Helical" evidence="1">
    <location>
        <begin position="58"/>
        <end position="77"/>
    </location>
</feature>
<keyword evidence="1" id="KW-0812">Transmembrane</keyword>
<dbReference type="KEGG" id="pba:PSEBR_a673"/>
<dbReference type="EMBL" id="CP002585">
    <property type="protein sequence ID" value="AEA66821.1"/>
    <property type="molecule type" value="Genomic_DNA"/>
</dbReference>
<dbReference type="STRING" id="994484.PSEBR_a673"/>
<evidence type="ECO:0000313" key="2">
    <source>
        <dbReference type="EMBL" id="AEA66821.1"/>
    </source>
</evidence>
<organism evidence="2 3">
    <name type="scientific">Pseudomonas brassicacearum (strain NFM421)</name>
    <dbReference type="NCBI Taxonomy" id="994484"/>
    <lineage>
        <taxon>Bacteria</taxon>
        <taxon>Pseudomonadati</taxon>
        <taxon>Pseudomonadota</taxon>
        <taxon>Gammaproteobacteria</taxon>
        <taxon>Pseudomonadales</taxon>
        <taxon>Pseudomonadaceae</taxon>
        <taxon>Pseudomonas</taxon>
    </lineage>
</organism>
<feature type="transmembrane region" description="Helical" evidence="1">
    <location>
        <begin position="98"/>
        <end position="124"/>
    </location>
</feature>
<gene>
    <name evidence="2" type="ORF">PSEBR_a673</name>
</gene>
<dbReference type="GeneID" id="57257346"/>
<reference key="2">
    <citation type="submission" date="2011-03" db="EMBL/GenBank/DDBJ databases">
        <title>Complete Genome Sequence of a beneficial plant roots-associated bacterium Pseudomonas brassicacearum.</title>
        <authorList>
            <person name="Ortet P."/>
            <person name="Barakat M."/>
            <person name="Lalaouna D."/>
            <person name="Fochesato S."/>
            <person name="Barbe V."/>
            <person name="Santaella C."/>
            <person name="Heulin T."/>
            <person name="Achouak W."/>
        </authorList>
    </citation>
    <scope>NUCLEOTIDE SEQUENCE</scope>
    <source>
        <strain>NFM421</strain>
    </source>
</reference>
<protein>
    <submittedName>
        <fullName evidence="2">Uncharacterized protein</fullName>
    </submittedName>
</protein>
<keyword evidence="1" id="KW-0472">Membrane</keyword>